<dbReference type="Gene3D" id="3.40.50.720">
    <property type="entry name" value="NAD(P)-binding Rossmann-like Domain"/>
    <property type="match status" value="1"/>
</dbReference>
<dbReference type="GO" id="GO:0016020">
    <property type="term" value="C:membrane"/>
    <property type="evidence" value="ECO:0007669"/>
    <property type="project" value="TreeGrafter"/>
</dbReference>
<keyword evidence="4" id="KW-1133">Transmembrane helix</keyword>
<keyword evidence="6" id="KW-1185">Reference proteome</keyword>
<dbReference type="NCBIfam" id="NF004792">
    <property type="entry name" value="PRK06139.1"/>
    <property type="match status" value="1"/>
</dbReference>
<name>A0A9X1X3C8_9SPHI</name>
<dbReference type="EMBL" id="JALJEJ010000002">
    <property type="protein sequence ID" value="MCJ8209335.1"/>
    <property type="molecule type" value="Genomic_DNA"/>
</dbReference>
<organism evidence="5 6">
    <name type="scientific">Mucilaginibacter straminoryzae</name>
    <dbReference type="NCBI Taxonomy" id="2932774"/>
    <lineage>
        <taxon>Bacteria</taxon>
        <taxon>Pseudomonadati</taxon>
        <taxon>Bacteroidota</taxon>
        <taxon>Sphingobacteriia</taxon>
        <taxon>Sphingobacteriales</taxon>
        <taxon>Sphingobacteriaceae</taxon>
        <taxon>Mucilaginibacter</taxon>
    </lineage>
</organism>
<protein>
    <submittedName>
        <fullName evidence="5">SDR family oxidoreductase</fullName>
    </submittedName>
</protein>
<keyword evidence="4" id="KW-0472">Membrane</keyword>
<evidence type="ECO:0000256" key="1">
    <source>
        <dbReference type="ARBA" id="ARBA00006484"/>
    </source>
</evidence>
<comment type="caution">
    <text evidence="5">The sequence shown here is derived from an EMBL/GenBank/DDBJ whole genome shotgun (WGS) entry which is preliminary data.</text>
</comment>
<evidence type="ECO:0000313" key="6">
    <source>
        <dbReference type="Proteomes" id="UP001139450"/>
    </source>
</evidence>
<dbReference type="Pfam" id="PF00106">
    <property type="entry name" value="adh_short"/>
    <property type="match status" value="1"/>
</dbReference>
<dbReference type="PRINTS" id="PR00080">
    <property type="entry name" value="SDRFAMILY"/>
</dbReference>
<dbReference type="PANTHER" id="PTHR44196">
    <property type="entry name" value="DEHYDROGENASE/REDUCTASE SDR FAMILY MEMBER 7B"/>
    <property type="match status" value="1"/>
</dbReference>
<dbReference type="RefSeq" id="WP_245129165.1">
    <property type="nucleotide sequence ID" value="NZ_JALJEJ010000002.1"/>
</dbReference>
<evidence type="ECO:0000256" key="3">
    <source>
        <dbReference type="RuleBase" id="RU000363"/>
    </source>
</evidence>
<gene>
    <name evidence="5" type="ORF">MUY27_06415</name>
</gene>
<comment type="similarity">
    <text evidence="1 3">Belongs to the short-chain dehydrogenases/reductases (SDR) family.</text>
</comment>
<feature type="transmembrane region" description="Helical" evidence="4">
    <location>
        <begin position="311"/>
        <end position="328"/>
    </location>
</feature>
<accession>A0A9X1X3C8</accession>
<dbReference type="AlphaFoldDB" id="A0A9X1X3C8"/>
<dbReference type="PRINTS" id="PR00081">
    <property type="entry name" value="GDHRDH"/>
</dbReference>
<reference evidence="5" key="1">
    <citation type="submission" date="2022-04" db="EMBL/GenBank/DDBJ databases">
        <title>Mucilaginibacter sp. RS28 isolated from freshwater.</title>
        <authorList>
            <person name="Ko S.-R."/>
        </authorList>
    </citation>
    <scope>NUCLEOTIDE SEQUENCE</scope>
    <source>
        <strain evidence="5">RS28</strain>
    </source>
</reference>
<dbReference type="PANTHER" id="PTHR44196:SF1">
    <property type="entry name" value="DEHYDROGENASE_REDUCTASE SDR FAMILY MEMBER 7B"/>
    <property type="match status" value="1"/>
</dbReference>
<evidence type="ECO:0000256" key="4">
    <source>
        <dbReference type="SAM" id="Phobius"/>
    </source>
</evidence>
<dbReference type="GO" id="GO:0016491">
    <property type="term" value="F:oxidoreductase activity"/>
    <property type="evidence" value="ECO:0007669"/>
    <property type="project" value="UniProtKB-KW"/>
</dbReference>
<dbReference type="InterPro" id="IPR036291">
    <property type="entry name" value="NAD(P)-bd_dom_sf"/>
</dbReference>
<dbReference type="Proteomes" id="UP001139450">
    <property type="component" value="Unassembled WGS sequence"/>
</dbReference>
<evidence type="ECO:0000313" key="5">
    <source>
        <dbReference type="EMBL" id="MCJ8209335.1"/>
    </source>
</evidence>
<dbReference type="InterPro" id="IPR002347">
    <property type="entry name" value="SDR_fam"/>
</dbReference>
<keyword evidence="4" id="KW-0812">Transmembrane</keyword>
<dbReference type="SUPFAM" id="SSF51735">
    <property type="entry name" value="NAD(P)-binding Rossmann-fold domains"/>
    <property type="match status" value="1"/>
</dbReference>
<proteinExistence type="inferred from homology"/>
<evidence type="ECO:0000256" key="2">
    <source>
        <dbReference type="ARBA" id="ARBA00023002"/>
    </source>
</evidence>
<sequence>MSLLKVQTERAQPINKKTIVITGASSGIGRATAIELARYGCTLVLAARQKDALEEVADVCDRLGAKAMVAVTDVTDAASVKQLAKDACLFGKSIDVWINIAGIGVMGEFTTVPIEVHDQVIKTNLMGYMHGAHAVLPYFKKQKFGTIINVNSVGGWVAMPYAAAYDASKFGLRGFSEGLRGELSDCPDIHICDVFPSFVDTPGPKHAGNYTGKKLKPVPPVVPTYKVAKAIAGLVFKPKSTTIIGASAYLAKAGYAISPRLTRWSLLKLMQMYFKQAECEPVTNGNAFEPTGADNRIAGGYASKTITPSRVQLAGLVGVAAAGAFFIVRKLF</sequence>
<keyword evidence="2" id="KW-0560">Oxidoreductase</keyword>